<dbReference type="HOGENOM" id="CLU_2089553_0_0_1"/>
<dbReference type="EMBL" id="DS028172">
    <property type="protein sequence ID" value="EEY66885.1"/>
    <property type="molecule type" value="Genomic_DNA"/>
</dbReference>
<gene>
    <name evidence="2" type="ORF">PITG_23110</name>
</gene>
<dbReference type="VEuPathDB" id="FungiDB:PITG_23110"/>
<protein>
    <recommendedName>
        <fullName evidence="4">Secreted RxLR effector peptide protein</fullName>
    </recommendedName>
</protein>
<accession>D0NW43</accession>
<sequence length="117" mass="13359">MLLRFLLPLTGLFIFASSGIVDELHSINRQRYVLIARLPEKEYRNTNNEDKTSSEWRSRNAEIWSEILRVPCELSGCNYDNDSEDEATGRLPHGIQLLDLVNAGAAKTHAKKEKKCK</sequence>
<dbReference type="OrthoDB" id="10618983at2759"/>
<dbReference type="GeneID" id="9471406"/>
<dbReference type="Proteomes" id="UP000006643">
    <property type="component" value="Unassembled WGS sequence"/>
</dbReference>
<evidence type="ECO:0000256" key="1">
    <source>
        <dbReference type="SAM" id="SignalP"/>
    </source>
</evidence>
<dbReference type="InParanoid" id="D0NW43"/>
<dbReference type="KEGG" id="pif:PITG_23110"/>
<proteinExistence type="predicted"/>
<feature type="signal peptide" evidence="1">
    <location>
        <begin position="1"/>
        <end position="18"/>
    </location>
</feature>
<dbReference type="RefSeq" id="XP_002896694.1">
    <property type="nucleotide sequence ID" value="XM_002896648.1"/>
</dbReference>
<evidence type="ECO:0008006" key="4">
    <source>
        <dbReference type="Google" id="ProtNLM"/>
    </source>
</evidence>
<dbReference type="AlphaFoldDB" id="D0NW43"/>
<organism evidence="2 3">
    <name type="scientific">Phytophthora infestans (strain T30-4)</name>
    <name type="common">Potato late blight agent</name>
    <dbReference type="NCBI Taxonomy" id="403677"/>
    <lineage>
        <taxon>Eukaryota</taxon>
        <taxon>Sar</taxon>
        <taxon>Stramenopiles</taxon>
        <taxon>Oomycota</taxon>
        <taxon>Peronosporomycetes</taxon>
        <taxon>Peronosporales</taxon>
        <taxon>Peronosporaceae</taxon>
        <taxon>Phytophthora</taxon>
    </lineage>
</organism>
<name>D0NW43_PHYIT</name>
<evidence type="ECO:0000313" key="2">
    <source>
        <dbReference type="EMBL" id="EEY66885.1"/>
    </source>
</evidence>
<keyword evidence="3" id="KW-1185">Reference proteome</keyword>
<reference evidence="3" key="1">
    <citation type="journal article" date="2009" name="Nature">
        <title>Genome sequence and analysis of the Irish potato famine pathogen Phytophthora infestans.</title>
        <authorList>
            <consortium name="The Broad Institute Genome Sequencing Platform"/>
            <person name="Haas B.J."/>
            <person name="Kamoun S."/>
            <person name="Zody M.C."/>
            <person name="Jiang R.H."/>
            <person name="Handsaker R.E."/>
            <person name="Cano L.M."/>
            <person name="Grabherr M."/>
            <person name="Kodira C.D."/>
            <person name="Raffaele S."/>
            <person name="Torto-Alalibo T."/>
            <person name="Bozkurt T.O."/>
            <person name="Ah-Fong A.M."/>
            <person name="Alvarado L."/>
            <person name="Anderson V.L."/>
            <person name="Armstrong M.R."/>
            <person name="Avrova A."/>
            <person name="Baxter L."/>
            <person name="Beynon J."/>
            <person name="Boevink P.C."/>
            <person name="Bollmann S.R."/>
            <person name="Bos J.I."/>
            <person name="Bulone V."/>
            <person name="Cai G."/>
            <person name="Cakir C."/>
            <person name="Carrington J.C."/>
            <person name="Chawner M."/>
            <person name="Conti L."/>
            <person name="Costanzo S."/>
            <person name="Ewan R."/>
            <person name="Fahlgren N."/>
            <person name="Fischbach M.A."/>
            <person name="Fugelstad J."/>
            <person name="Gilroy E.M."/>
            <person name="Gnerre S."/>
            <person name="Green P.J."/>
            <person name="Grenville-Briggs L.J."/>
            <person name="Griffith J."/>
            <person name="Grunwald N.J."/>
            <person name="Horn K."/>
            <person name="Horner N.R."/>
            <person name="Hu C.H."/>
            <person name="Huitema E."/>
            <person name="Jeong D.H."/>
            <person name="Jones A.M."/>
            <person name="Jones J.D."/>
            <person name="Jones R.W."/>
            <person name="Karlsson E.K."/>
            <person name="Kunjeti S.G."/>
            <person name="Lamour K."/>
            <person name="Liu Z."/>
            <person name="Ma L."/>
            <person name="Maclean D."/>
            <person name="Chibucos M.C."/>
            <person name="McDonald H."/>
            <person name="McWalters J."/>
            <person name="Meijer H.J."/>
            <person name="Morgan W."/>
            <person name="Morris P.F."/>
            <person name="Munro C.A."/>
            <person name="O'Neill K."/>
            <person name="Ospina-Giraldo M."/>
            <person name="Pinzon A."/>
            <person name="Pritchard L."/>
            <person name="Ramsahoye B."/>
            <person name="Ren Q."/>
            <person name="Restrepo S."/>
            <person name="Roy S."/>
            <person name="Sadanandom A."/>
            <person name="Savidor A."/>
            <person name="Schornack S."/>
            <person name="Schwartz D.C."/>
            <person name="Schumann U.D."/>
            <person name="Schwessinger B."/>
            <person name="Seyer L."/>
            <person name="Sharpe T."/>
            <person name="Silvar C."/>
            <person name="Song J."/>
            <person name="Studholme D.J."/>
            <person name="Sykes S."/>
            <person name="Thines M."/>
            <person name="van de Vondervoort P.J."/>
            <person name="Phuntumart V."/>
            <person name="Wawra S."/>
            <person name="Weide R."/>
            <person name="Win J."/>
            <person name="Young C."/>
            <person name="Zhou S."/>
            <person name="Fry W."/>
            <person name="Meyers B.C."/>
            <person name="van West P."/>
            <person name="Ristaino J."/>
            <person name="Govers F."/>
            <person name="Birch P.R."/>
            <person name="Whisson S.C."/>
            <person name="Judelson H.S."/>
            <person name="Nusbaum C."/>
        </authorList>
    </citation>
    <scope>NUCLEOTIDE SEQUENCE [LARGE SCALE GENOMIC DNA]</scope>
    <source>
        <strain evidence="3">T30-4</strain>
    </source>
</reference>
<keyword evidence="1" id="KW-0732">Signal</keyword>
<feature type="chain" id="PRO_5003013766" description="Secreted RxLR effector peptide protein" evidence="1">
    <location>
        <begin position="19"/>
        <end position="117"/>
    </location>
</feature>
<evidence type="ECO:0000313" key="3">
    <source>
        <dbReference type="Proteomes" id="UP000006643"/>
    </source>
</evidence>